<dbReference type="GeneID" id="34571197"/>
<dbReference type="Gene3D" id="1.10.1200.10">
    <property type="entry name" value="ACP-like"/>
    <property type="match status" value="1"/>
</dbReference>
<evidence type="ECO:0000259" key="5">
    <source>
        <dbReference type="PROSITE" id="PS50075"/>
    </source>
</evidence>
<dbReference type="PANTHER" id="PTHR45527">
    <property type="entry name" value="NONRIBOSOMAL PEPTIDE SYNTHETASE"/>
    <property type="match status" value="1"/>
</dbReference>
<evidence type="ECO:0000256" key="4">
    <source>
        <dbReference type="ARBA" id="ARBA00029454"/>
    </source>
</evidence>
<dbReference type="InterPro" id="IPR000873">
    <property type="entry name" value="AMP-dep_synth/lig_dom"/>
</dbReference>
<dbReference type="RefSeq" id="XP_022493593.1">
    <property type="nucleotide sequence ID" value="XM_022626463.1"/>
</dbReference>
<protein>
    <recommendedName>
        <fullName evidence="5">Carrier domain-containing protein</fullName>
    </recommendedName>
</protein>
<dbReference type="Pfam" id="PF00668">
    <property type="entry name" value="Condensation"/>
    <property type="match status" value="1"/>
</dbReference>
<keyword evidence="7" id="KW-1185">Reference proteome</keyword>
<dbReference type="EMBL" id="LXJU01000001">
    <property type="protein sequence ID" value="OGE58170.1"/>
    <property type="molecule type" value="Genomic_DNA"/>
</dbReference>
<dbReference type="InterPro" id="IPR001242">
    <property type="entry name" value="Condensation_dom"/>
</dbReference>
<dbReference type="InterPro" id="IPR036736">
    <property type="entry name" value="ACP-like_sf"/>
</dbReference>
<dbReference type="Pfam" id="PF00550">
    <property type="entry name" value="PP-binding"/>
    <property type="match status" value="1"/>
</dbReference>
<organism evidence="6 7">
    <name type="scientific">Penicillium arizonense</name>
    <dbReference type="NCBI Taxonomy" id="1835702"/>
    <lineage>
        <taxon>Eukaryota</taxon>
        <taxon>Fungi</taxon>
        <taxon>Dikarya</taxon>
        <taxon>Ascomycota</taxon>
        <taxon>Pezizomycotina</taxon>
        <taxon>Eurotiomycetes</taxon>
        <taxon>Eurotiomycetidae</taxon>
        <taxon>Eurotiales</taxon>
        <taxon>Aspergillaceae</taxon>
        <taxon>Penicillium</taxon>
    </lineage>
</organism>
<dbReference type="GO" id="GO:0031177">
    <property type="term" value="F:phosphopantetheine binding"/>
    <property type="evidence" value="ECO:0007669"/>
    <property type="project" value="TreeGrafter"/>
</dbReference>
<dbReference type="Gene3D" id="3.30.559.10">
    <property type="entry name" value="Chloramphenicol acetyltransferase-like domain"/>
    <property type="match status" value="1"/>
</dbReference>
<dbReference type="PANTHER" id="PTHR45527:SF3">
    <property type="entry name" value="SIDEROPHORE SYNTHETASE (EUROFUNG)"/>
    <property type="match status" value="1"/>
</dbReference>
<keyword evidence="1" id="KW-0596">Phosphopantetheine</keyword>
<dbReference type="GO" id="GO:0005737">
    <property type="term" value="C:cytoplasm"/>
    <property type="evidence" value="ECO:0007669"/>
    <property type="project" value="TreeGrafter"/>
</dbReference>
<dbReference type="Gene3D" id="3.30.300.30">
    <property type="match status" value="1"/>
</dbReference>
<dbReference type="GO" id="GO:0043041">
    <property type="term" value="P:amino acid activation for nonribosomal peptide biosynthetic process"/>
    <property type="evidence" value="ECO:0007669"/>
    <property type="project" value="TreeGrafter"/>
</dbReference>
<dbReference type="InterPro" id="IPR045851">
    <property type="entry name" value="AMP-bd_C_sf"/>
</dbReference>
<evidence type="ECO:0000256" key="2">
    <source>
        <dbReference type="ARBA" id="ARBA00022553"/>
    </source>
</evidence>
<dbReference type="Gene3D" id="3.30.559.30">
    <property type="entry name" value="Nonribosomal peptide synthetase, condensation domain"/>
    <property type="match status" value="1"/>
</dbReference>
<evidence type="ECO:0000313" key="7">
    <source>
        <dbReference type="Proteomes" id="UP000177622"/>
    </source>
</evidence>
<dbReference type="FunFam" id="3.30.300.30:FF:000015">
    <property type="entry name" value="Nonribosomal peptide synthase SidD"/>
    <property type="match status" value="1"/>
</dbReference>
<dbReference type="Proteomes" id="UP000177622">
    <property type="component" value="Unassembled WGS sequence"/>
</dbReference>
<name>A0A1F5LYC1_PENAI</name>
<gene>
    <name evidence="6" type="ORF">PENARI_c001G04428</name>
</gene>
<comment type="caution">
    <text evidence="6">The sequence shown here is derived from an EMBL/GenBank/DDBJ whole genome shotgun (WGS) entry which is preliminary data.</text>
</comment>
<dbReference type="Gene3D" id="3.40.50.12780">
    <property type="entry name" value="N-terminal domain of ligase-like"/>
    <property type="match status" value="1"/>
</dbReference>
<accession>A0A1F5LYC1</accession>
<dbReference type="GO" id="GO:0016874">
    <property type="term" value="F:ligase activity"/>
    <property type="evidence" value="ECO:0007669"/>
    <property type="project" value="UniProtKB-KW"/>
</dbReference>
<comment type="similarity">
    <text evidence="4">Belongs to the NRP synthetase family.</text>
</comment>
<evidence type="ECO:0000256" key="1">
    <source>
        <dbReference type="ARBA" id="ARBA00022450"/>
    </source>
</evidence>
<dbReference type="InterPro" id="IPR023213">
    <property type="entry name" value="CAT-like_dom_sf"/>
</dbReference>
<reference evidence="6 7" key="1">
    <citation type="journal article" date="2016" name="Sci. Rep.">
        <title>Penicillium arizonense, a new, genome sequenced fungal species, reveals a high chemical diversity in secreted metabolites.</title>
        <authorList>
            <person name="Grijseels S."/>
            <person name="Nielsen J.C."/>
            <person name="Randelovic M."/>
            <person name="Nielsen J."/>
            <person name="Nielsen K.F."/>
            <person name="Workman M."/>
            <person name="Frisvad J.C."/>
        </authorList>
    </citation>
    <scope>NUCLEOTIDE SEQUENCE [LARGE SCALE GENOMIC DNA]</scope>
    <source>
        <strain evidence="6 7">CBS 141311</strain>
    </source>
</reference>
<dbReference type="SUPFAM" id="SSF56801">
    <property type="entry name" value="Acetyl-CoA synthetase-like"/>
    <property type="match status" value="1"/>
</dbReference>
<proteinExistence type="inferred from homology"/>
<dbReference type="PROSITE" id="PS50075">
    <property type="entry name" value="CARRIER"/>
    <property type="match status" value="1"/>
</dbReference>
<keyword evidence="2" id="KW-0597">Phosphoprotein</keyword>
<dbReference type="SUPFAM" id="SSF52777">
    <property type="entry name" value="CoA-dependent acyltransferases"/>
    <property type="match status" value="2"/>
</dbReference>
<dbReference type="CDD" id="cd05918">
    <property type="entry name" value="A_NRPS_SidN3_like"/>
    <property type="match status" value="1"/>
</dbReference>
<evidence type="ECO:0000256" key="3">
    <source>
        <dbReference type="ARBA" id="ARBA00022598"/>
    </source>
</evidence>
<sequence>MLKSFPTPIHAEKPGALVINTAEEIPGEDDFPERYIPEHSWKNATSYPVDATVNEIFHTHVLKRPDAAAVCAWDGTYTYRELEERSTAVAHELRRRGVKPEVLVALLFEKSKFITVAMHAVLQAGGAFLLWDPSLPVGRLQAIFAESGAQMIISSATMAGIAAEICSHSIIVDDQHIPPSVESLEGPFNLPENALYSVFTSGSTGTPKGFLMEHRALVTCALACGQSLGLNENSRTLQFSSNSFDLATFEHLIPFIFGACICIPSEDERKGDLTRALHQYQITLAMLTPSVSRLLEPKDLPILQAVMLAGEPVLSEDVRRWSPYVHLHNGYSPAEAGCINILNSAMDEACPNNVGYSTGVIPWIVDPDNHERLLEVGEVGELIIQGHTVGRGYFGSREKSRSTFIDATAWVRKFDRESYGSLYKTGDLVRFDTADGSMHFLGRKDSQVKLHGQRLELGEIEHQLRQYFPPPHAVIVELVTAENREPNLIAFVSRSQDMTGMIADDNPFLVPDEQFVAEARKAQAALREALPVYMVPLDFLLLSHLVIMPSGKTDRRSIRMSAANLSTMERRKYSSMLAACQGQPSTKLEESLVYLWASSLNIPVDQIGTQDNFFSLGGSSLDAIRLAGSARKMGFAGLSSAVVFKHPTIQSMASMLEESVQQPLSNTPSSVSFQLDSTLTAHLLAKAQLQANELEGGFLPTTAFQQKSAQLKCMHITLEVSGLDHSRLEAAWEAVQKKHISLRSVYVGHNDCVYQAFLRQPATKIPIQYCDDKPVQEVAASFCDSDAEPVLNGNRWWKLTRIVHERDGSSLLIIRTTHAQFDAMTLDVIFKDFMTAFEGRQLSQCERQFSDYMPCRVNQNVSPPAMDFWTKFMHGSQMSQPKFTNASSASLSPDHIGMVYVMRPILPNPIPPLGITLASVFRAAWAFVLWRYTGQDDVVFGEFVEGRTLPLVQGIESITGCTAAETPMRITIPHHDEATVQDLLSHSQAQYVTRMPYETCELSDIVPHCVPSWPVQTTRFSHVLVLENTEAIPPVVVDGQACAHNWAFHGRLEDVQVQLVPAKDTLHVAILGPEIRLSQEIADMLVDKLATTLSQFISMPGALISEIKW</sequence>
<dbReference type="Pfam" id="PF00501">
    <property type="entry name" value="AMP-binding"/>
    <property type="match status" value="1"/>
</dbReference>
<dbReference type="InterPro" id="IPR042099">
    <property type="entry name" value="ANL_N_sf"/>
</dbReference>
<dbReference type="PROSITE" id="PS00012">
    <property type="entry name" value="PHOSPHOPANTETHEINE"/>
    <property type="match status" value="1"/>
</dbReference>
<keyword evidence="3" id="KW-0436">Ligase</keyword>
<feature type="domain" description="Carrier" evidence="5">
    <location>
        <begin position="583"/>
        <end position="660"/>
    </location>
</feature>
<dbReference type="STRING" id="1835702.A0A1F5LYC1"/>
<dbReference type="SUPFAM" id="SSF47336">
    <property type="entry name" value="ACP-like"/>
    <property type="match status" value="1"/>
</dbReference>
<dbReference type="GO" id="GO:0044550">
    <property type="term" value="P:secondary metabolite biosynthetic process"/>
    <property type="evidence" value="ECO:0007669"/>
    <property type="project" value="TreeGrafter"/>
</dbReference>
<dbReference type="OrthoDB" id="416786at2759"/>
<dbReference type="AlphaFoldDB" id="A0A1F5LYC1"/>
<dbReference type="InterPro" id="IPR009081">
    <property type="entry name" value="PP-bd_ACP"/>
</dbReference>
<dbReference type="InterPro" id="IPR006162">
    <property type="entry name" value="Ppantetheine_attach_site"/>
</dbReference>
<evidence type="ECO:0000313" key="6">
    <source>
        <dbReference type="EMBL" id="OGE58170.1"/>
    </source>
</evidence>